<evidence type="ECO:0000256" key="2">
    <source>
        <dbReference type="SAM" id="MobiDB-lite"/>
    </source>
</evidence>
<evidence type="ECO:0000313" key="4">
    <source>
        <dbReference type="EMBL" id="TDD81631.1"/>
    </source>
</evidence>
<keyword evidence="5" id="KW-1185">Reference proteome</keyword>
<dbReference type="Gene3D" id="3.40.50.1820">
    <property type="entry name" value="alpha/beta hydrolase"/>
    <property type="match status" value="1"/>
</dbReference>
<feature type="domain" description="AB hydrolase-1" evidence="3">
    <location>
        <begin position="32"/>
        <end position="269"/>
    </location>
</feature>
<dbReference type="InterPro" id="IPR029058">
    <property type="entry name" value="AB_hydrolase_fold"/>
</dbReference>
<keyword evidence="1 4" id="KW-0378">Hydrolase</keyword>
<protein>
    <submittedName>
        <fullName evidence="4">Alpha/beta hydrolase</fullName>
    </submittedName>
</protein>
<dbReference type="Proteomes" id="UP000295578">
    <property type="component" value="Unassembled WGS sequence"/>
</dbReference>
<comment type="caution">
    <text evidence="4">The sequence shown here is derived from an EMBL/GenBank/DDBJ whole genome shotgun (WGS) entry which is preliminary data.</text>
</comment>
<name>A0A4R5B6X2_9ACTN</name>
<feature type="compositionally biased region" description="Low complexity" evidence="2">
    <location>
        <begin position="298"/>
        <end position="307"/>
    </location>
</feature>
<dbReference type="AlphaFoldDB" id="A0A4R5B6X2"/>
<dbReference type="EMBL" id="SMKY01000075">
    <property type="protein sequence ID" value="TDD81631.1"/>
    <property type="molecule type" value="Genomic_DNA"/>
</dbReference>
<reference evidence="4 5" key="1">
    <citation type="submission" date="2019-03" db="EMBL/GenBank/DDBJ databases">
        <title>Draft genome sequences of novel Actinobacteria.</title>
        <authorList>
            <person name="Sahin N."/>
            <person name="Ay H."/>
            <person name="Saygin H."/>
        </authorList>
    </citation>
    <scope>NUCLEOTIDE SEQUENCE [LARGE SCALE GENOMIC DNA]</scope>
    <source>
        <strain evidence="4 5">DSM 45941</strain>
    </source>
</reference>
<evidence type="ECO:0000259" key="3">
    <source>
        <dbReference type="Pfam" id="PF00561"/>
    </source>
</evidence>
<feature type="region of interest" description="Disordered" evidence="2">
    <location>
        <begin position="287"/>
        <end position="307"/>
    </location>
</feature>
<dbReference type="GO" id="GO:0016787">
    <property type="term" value="F:hydrolase activity"/>
    <property type="evidence" value="ECO:0007669"/>
    <property type="project" value="UniProtKB-KW"/>
</dbReference>
<organism evidence="4 5">
    <name type="scientific">Actinomadura darangshiensis</name>
    <dbReference type="NCBI Taxonomy" id="705336"/>
    <lineage>
        <taxon>Bacteria</taxon>
        <taxon>Bacillati</taxon>
        <taxon>Actinomycetota</taxon>
        <taxon>Actinomycetes</taxon>
        <taxon>Streptosporangiales</taxon>
        <taxon>Thermomonosporaceae</taxon>
        <taxon>Actinomadura</taxon>
    </lineage>
</organism>
<dbReference type="SUPFAM" id="SSF53474">
    <property type="entry name" value="alpha/beta-Hydrolases"/>
    <property type="match status" value="1"/>
</dbReference>
<sequence length="307" mass="34682">MQRPMPTVDGVEHRFVEARGVRFHVAEAGEGPPLLFLHGFPQHWYAWRHLVPLLANDYRLLMPDLRGAGWSGAPYRGYATRDRASDILALMDALDLDRAGLVAHEWGAWAAFRLCLDAPARFSRLLAINMIHPWPRQRAVLRNAWRMWHTALWEYPLLGGAVLRHWPAFTRYHLRRGVTDPSAWTRHDVDEFVESARHHAHAGRALHWQYVLRDIPALATGRFKRRHLTVPTTILFGRDDFMLAPDMLTGAAGHADALDSRTVPGGHYLPNDSPALVADTIRSLFPTGEEARPPRTPPTAGAQVRTG</sequence>
<dbReference type="OrthoDB" id="3507586at2"/>
<dbReference type="Pfam" id="PF00561">
    <property type="entry name" value="Abhydrolase_1"/>
    <property type="match status" value="1"/>
</dbReference>
<dbReference type="PANTHER" id="PTHR43329">
    <property type="entry name" value="EPOXIDE HYDROLASE"/>
    <property type="match status" value="1"/>
</dbReference>
<dbReference type="RefSeq" id="WP_132198632.1">
    <property type="nucleotide sequence ID" value="NZ_SMKY01000075.1"/>
</dbReference>
<dbReference type="PRINTS" id="PR00412">
    <property type="entry name" value="EPOXHYDRLASE"/>
</dbReference>
<proteinExistence type="predicted"/>
<dbReference type="InterPro" id="IPR000639">
    <property type="entry name" value="Epox_hydrolase-like"/>
</dbReference>
<accession>A0A4R5B6X2</accession>
<dbReference type="InterPro" id="IPR000073">
    <property type="entry name" value="AB_hydrolase_1"/>
</dbReference>
<evidence type="ECO:0000256" key="1">
    <source>
        <dbReference type="ARBA" id="ARBA00022801"/>
    </source>
</evidence>
<gene>
    <name evidence="4" type="ORF">E1293_18325</name>
</gene>
<evidence type="ECO:0000313" key="5">
    <source>
        <dbReference type="Proteomes" id="UP000295578"/>
    </source>
</evidence>